<evidence type="ECO:0000256" key="1">
    <source>
        <dbReference type="SAM" id="MobiDB-lite"/>
    </source>
</evidence>
<sequence length="85" mass="8676">MRRRVRLQPLPGGGGPPPGVRPGPGLPAPGPGQPGPGGPPRPRARGSVSGRRAHCWARREAQALGGGSAGPPQWKRAMATLVARL</sequence>
<reference evidence="2 3" key="1">
    <citation type="submission" date="2019-06" db="EMBL/GenBank/DDBJ databases">
        <title>Comparative genomics and metabolomics analyses of clavulanic acid producing Streptomyces species provides insight into specialized metabolism and evolution of beta-lactam biosynthetic gene clusters.</title>
        <authorList>
            <person name="Moore M.A."/>
            <person name="Cruz-Morales P."/>
            <person name="Barona Gomez F."/>
            <person name="Kapil T."/>
        </authorList>
    </citation>
    <scope>NUCLEOTIDE SEQUENCE [LARGE SCALE GENOMIC DNA]</scope>
    <source>
        <strain evidence="2 3">T-272</strain>
    </source>
</reference>
<protein>
    <submittedName>
        <fullName evidence="2">Uncharacterized protein</fullName>
    </submittedName>
</protein>
<evidence type="ECO:0000313" key="2">
    <source>
        <dbReference type="EMBL" id="MQS35380.1"/>
    </source>
</evidence>
<feature type="region of interest" description="Disordered" evidence="1">
    <location>
        <begin position="1"/>
        <end position="53"/>
    </location>
</feature>
<proteinExistence type="predicted"/>
<evidence type="ECO:0000313" key="3">
    <source>
        <dbReference type="Proteomes" id="UP000460558"/>
    </source>
</evidence>
<gene>
    <name evidence="2" type="ORF">FFZ77_07090</name>
</gene>
<dbReference type="Proteomes" id="UP000460558">
    <property type="component" value="Unassembled WGS sequence"/>
</dbReference>
<keyword evidence="3" id="KW-1185">Reference proteome</keyword>
<dbReference type="EMBL" id="VDEQ01000071">
    <property type="protein sequence ID" value="MQS35380.1"/>
    <property type="molecule type" value="Genomic_DNA"/>
</dbReference>
<name>A0ABW9NQ61_9ACTN</name>
<comment type="caution">
    <text evidence="2">The sequence shown here is derived from an EMBL/GenBank/DDBJ whole genome shotgun (WGS) entry which is preliminary data.</text>
</comment>
<accession>A0ABW9NQ61</accession>
<organism evidence="2 3">
    <name type="scientific">Streptomyces katsurahamanus</name>
    <dbReference type="NCBI Taxonomy" id="2577098"/>
    <lineage>
        <taxon>Bacteria</taxon>
        <taxon>Bacillati</taxon>
        <taxon>Actinomycetota</taxon>
        <taxon>Actinomycetes</taxon>
        <taxon>Kitasatosporales</taxon>
        <taxon>Streptomycetaceae</taxon>
        <taxon>Streptomyces</taxon>
    </lineage>
</organism>
<feature type="compositionally biased region" description="Pro residues" evidence="1">
    <location>
        <begin position="14"/>
        <end position="41"/>
    </location>
</feature>